<keyword evidence="4" id="KW-1185">Reference proteome</keyword>
<dbReference type="PANTHER" id="PTHR24015">
    <property type="entry name" value="OS07G0578800 PROTEIN-RELATED"/>
    <property type="match status" value="1"/>
</dbReference>
<dbReference type="EMBL" id="CM035423">
    <property type="protein sequence ID" value="KAH7366086.1"/>
    <property type="molecule type" value="Genomic_DNA"/>
</dbReference>
<dbReference type="InterPro" id="IPR046960">
    <property type="entry name" value="PPR_At4g14850-like_plant"/>
</dbReference>
<evidence type="ECO:0000313" key="4">
    <source>
        <dbReference type="Proteomes" id="UP000825935"/>
    </source>
</evidence>
<proteinExistence type="predicted"/>
<name>A0A8T2SRQ5_CERRI</name>
<dbReference type="FunFam" id="1.25.40.10:FF:000073">
    <property type="entry name" value="Pentatricopeptide repeat-containing protein chloroplastic"/>
    <property type="match status" value="1"/>
</dbReference>
<comment type="caution">
    <text evidence="3">The sequence shown here is derived from an EMBL/GenBank/DDBJ whole genome shotgun (WGS) entry which is preliminary data.</text>
</comment>
<organism evidence="3 4">
    <name type="scientific">Ceratopteris richardii</name>
    <name type="common">Triangle waterfern</name>
    <dbReference type="NCBI Taxonomy" id="49495"/>
    <lineage>
        <taxon>Eukaryota</taxon>
        <taxon>Viridiplantae</taxon>
        <taxon>Streptophyta</taxon>
        <taxon>Embryophyta</taxon>
        <taxon>Tracheophyta</taxon>
        <taxon>Polypodiopsida</taxon>
        <taxon>Polypodiidae</taxon>
        <taxon>Polypodiales</taxon>
        <taxon>Pteridineae</taxon>
        <taxon>Pteridaceae</taxon>
        <taxon>Parkerioideae</taxon>
        <taxon>Ceratopteris</taxon>
    </lineage>
</organism>
<feature type="repeat" description="PPR" evidence="2">
    <location>
        <begin position="179"/>
        <end position="213"/>
    </location>
</feature>
<reference evidence="3" key="1">
    <citation type="submission" date="2021-08" db="EMBL/GenBank/DDBJ databases">
        <title>WGS assembly of Ceratopteris richardii.</title>
        <authorList>
            <person name="Marchant D.B."/>
            <person name="Chen G."/>
            <person name="Jenkins J."/>
            <person name="Shu S."/>
            <person name="Leebens-Mack J."/>
            <person name="Grimwood J."/>
            <person name="Schmutz J."/>
            <person name="Soltis P."/>
            <person name="Soltis D."/>
            <person name="Chen Z.-H."/>
        </authorList>
    </citation>
    <scope>NUCLEOTIDE SEQUENCE</scope>
    <source>
        <strain evidence="3">Whitten #5841</strain>
        <tissue evidence="3">Leaf</tissue>
    </source>
</reference>
<evidence type="ECO:0000256" key="1">
    <source>
        <dbReference type="ARBA" id="ARBA00022737"/>
    </source>
</evidence>
<dbReference type="FunFam" id="1.25.40.10:FF:000031">
    <property type="entry name" value="Pentatricopeptide repeat-containing protein mitochondrial"/>
    <property type="match status" value="2"/>
</dbReference>
<accession>A0A8T2SRQ5</accession>
<dbReference type="Pfam" id="PF13041">
    <property type="entry name" value="PPR_2"/>
    <property type="match status" value="3"/>
</dbReference>
<dbReference type="PANTHER" id="PTHR24015:SF548">
    <property type="entry name" value="OS08G0340900 PROTEIN"/>
    <property type="match status" value="1"/>
</dbReference>
<dbReference type="OMA" id="YEGQMIH"/>
<dbReference type="Proteomes" id="UP000825935">
    <property type="component" value="Chromosome 18"/>
</dbReference>
<feature type="repeat" description="PPR" evidence="2">
    <location>
        <begin position="281"/>
        <end position="315"/>
    </location>
</feature>
<dbReference type="AlphaFoldDB" id="A0A8T2SRQ5"/>
<dbReference type="GO" id="GO:0009451">
    <property type="term" value="P:RNA modification"/>
    <property type="evidence" value="ECO:0007669"/>
    <property type="project" value="InterPro"/>
</dbReference>
<evidence type="ECO:0000313" key="3">
    <source>
        <dbReference type="EMBL" id="KAH7366086.1"/>
    </source>
</evidence>
<dbReference type="OrthoDB" id="185373at2759"/>
<dbReference type="PROSITE" id="PS51375">
    <property type="entry name" value="PPR"/>
    <property type="match status" value="3"/>
</dbReference>
<dbReference type="InterPro" id="IPR011990">
    <property type="entry name" value="TPR-like_helical_dom_sf"/>
</dbReference>
<dbReference type="InterPro" id="IPR002885">
    <property type="entry name" value="PPR_rpt"/>
</dbReference>
<keyword evidence="1" id="KW-0677">Repeat</keyword>
<dbReference type="NCBIfam" id="TIGR00756">
    <property type="entry name" value="PPR"/>
    <property type="match status" value="3"/>
</dbReference>
<protein>
    <recommendedName>
        <fullName evidence="5">Pentatricopeptide repeat-containing protein</fullName>
    </recommendedName>
</protein>
<dbReference type="Gene3D" id="1.25.40.10">
    <property type="entry name" value="Tetratricopeptide repeat domain"/>
    <property type="match status" value="3"/>
</dbReference>
<sequence>MQLEGIFPDATTFVCGLKACGLLQDVGAGQRLHIEIARQGASKTDVEISNALIDMYSKCGELTMAQEVFDSLKVRNLVSWNSLMTCYNEQGHEEQALASYELMLCTGLVPNSVTFICVLKACSSVGIPYEGQMIHAHIVKTGLLYKHNGFVGNAIINLYAKCGTLAIAREVFDTLPKRDVVSWNVLIAGYAQHRYGQNALTCFNQMQLEGIFPDATTFVCGLKACGLLQDVGAGQRLHIDIARQGASKTDVEISNALIDMYSKCGELTMAQEVFDSLKVRNLVSWNSLMTCYMEQGHEEQALASYELMLCTGLVPNSVTFICVLKACSSVGIPYEGQMIHAHIVKTGLLESDCFIETTLVDMYLKCLGIQAAEKNLQ</sequence>
<evidence type="ECO:0000256" key="2">
    <source>
        <dbReference type="PROSITE-ProRule" id="PRU00708"/>
    </source>
</evidence>
<dbReference type="GO" id="GO:0003723">
    <property type="term" value="F:RNA binding"/>
    <property type="evidence" value="ECO:0007669"/>
    <property type="project" value="InterPro"/>
</dbReference>
<gene>
    <name evidence="3" type="ORF">KP509_18G062800</name>
</gene>
<feature type="repeat" description="PPR" evidence="2">
    <location>
        <begin position="76"/>
        <end position="110"/>
    </location>
</feature>
<evidence type="ECO:0008006" key="5">
    <source>
        <dbReference type="Google" id="ProtNLM"/>
    </source>
</evidence>